<proteinExistence type="predicted"/>
<dbReference type="Proteomes" id="UP000078200">
    <property type="component" value="Unassembled WGS sequence"/>
</dbReference>
<protein>
    <submittedName>
        <fullName evidence="1">Uncharacterized protein</fullName>
    </submittedName>
</protein>
<dbReference type="AlphaFoldDB" id="A0A1A9ULJ2"/>
<keyword evidence="2" id="KW-1185">Reference proteome</keyword>
<evidence type="ECO:0000313" key="2">
    <source>
        <dbReference type="Proteomes" id="UP000078200"/>
    </source>
</evidence>
<dbReference type="VEuPathDB" id="VectorBase:GAUT008365"/>
<reference evidence="1" key="1">
    <citation type="submission" date="2020-05" db="UniProtKB">
        <authorList>
            <consortium name="EnsemblMetazoa"/>
        </authorList>
    </citation>
    <scope>IDENTIFICATION</scope>
    <source>
        <strain evidence="1">TTRI</strain>
    </source>
</reference>
<accession>A0A1A9ULJ2</accession>
<sequence length="255" mass="28675">MNAATIIIPYKALFSFAAKNNKDTILPKMVRSFRVRVESFSPSARGETLVNKSKANGTTNKPCPKAKGLLCSDFKQDKAEPIKKVENSSFHFTQSTLYAHYSLGSLHTYFEVKGIRDLLKSLKKSCIKIQNSNGYILMVPKAIGLHSHYCSVQSVQSQNTPIAGQARISRRNSRNGRKIDLLEPSDMLALGRSTGSCHQLLILQSAKPYLLHCWQTSRPMLPCHRTHPQIASPGYRFLAVLMKTHVQMPRFPYRV</sequence>
<evidence type="ECO:0000313" key="1">
    <source>
        <dbReference type="EnsemblMetazoa" id="GAUT008365-PA"/>
    </source>
</evidence>
<name>A0A1A9ULJ2_GLOAU</name>
<dbReference type="EnsemblMetazoa" id="GAUT008365-RA">
    <property type="protein sequence ID" value="GAUT008365-PA"/>
    <property type="gene ID" value="GAUT008365"/>
</dbReference>
<organism evidence="1 2">
    <name type="scientific">Glossina austeni</name>
    <name type="common">Savannah tsetse fly</name>
    <dbReference type="NCBI Taxonomy" id="7395"/>
    <lineage>
        <taxon>Eukaryota</taxon>
        <taxon>Metazoa</taxon>
        <taxon>Ecdysozoa</taxon>
        <taxon>Arthropoda</taxon>
        <taxon>Hexapoda</taxon>
        <taxon>Insecta</taxon>
        <taxon>Pterygota</taxon>
        <taxon>Neoptera</taxon>
        <taxon>Endopterygota</taxon>
        <taxon>Diptera</taxon>
        <taxon>Brachycera</taxon>
        <taxon>Muscomorpha</taxon>
        <taxon>Hippoboscoidea</taxon>
        <taxon>Glossinidae</taxon>
        <taxon>Glossina</taxon>
    </lineage>
</organism>